<organism evidence="1 2">
    <name type="scientific">Prunus dulcis</name>
    <name type="common">Almond</name>
    <name type="synonym">Amygdalus dulcis</name>
    <dbReference type="NCBI Taxonomy" id="3755"/>
    <lineage>
        <taxon>Eukaryota</taxon>
        <taxon>Viridiplantae</taxon>
        <taxon>Streptophyta</taxon>
        <taxon>Embryophyta</taxon>
        <taxon>Tracheophyta</taxon>
        <taxon>Spermatophyta</taxon>
        <taxon>Magnoliopsida</taxon>
        <taxon>eudicotyledons</taxon>
        <taxon>Gunneridae</taxon>
        <taxon>Pentapetalae</taxon>
        <taxon>rosids</taxon>
        <taxon>fabids</taxon>
        <taxon>Rosales</taxon>
        <taxon>Rosaceae</taxon>
        <taxon>Amygdaloideae</taxon>
        <taxon>Amygdaleae</taxon>
        <taxon>Prunus</taxon>
    </lineage>
</organism>
<evidence type="ECO:0000313" key="1">
    <source>
        <dbReference type="EMBL" id="VVA38057.1"/>
    </source>
</evidence>
<dbReference type="Gramene" id="VVA38057">
    <property type="protein sequence ID" value="VVA38057"/>
    <property type="gene ID" value="Prudul26B001065"/>
</dbReference>
<accession>A0A5E4GDZ4</accession>
<proteinExistence type="predicted"/>
<gene>
    <name evidence="1" type="ORF">ALMOND_2B001065</name>
</gene>
<sequence length="109" mass="12150">MNLSNETNAAAAAADEIEVEDIQVQAAQPKQASLEQLMIHMLEKWITKLRLSKVGRKLMVERATASPRRGNNTPRDAKLVEIPAGTSNWFRGHTSGLGFLDRYFLSNVK</sequence>
<reference evidence="2" key="1">
    <citation type="journal article" date="2020" name="Plant J.">
        <title>Transposons played a major role in the diversification between the closely related almond and peach genomes: results from the almond genome sequence.</title>
        <authorList>
            <person name="Alioto T."/>
            <person name="Alexiou K.G."/>
            <person name="Bardil A."/>
            <person name="Barteri F."/>
            <person name="Castanera R."/>
            <person name="Cruz F."/>
            <person name="Dhingra A."/>
            <person name="Duval H."/>
            <person name="Fernandez I Marti A."/>
            <person name="Frias L."/>
            <person name="Galan B."/>
            <person name="Garcia J.L."/>
            <person name="Howad W."/>
            <person name="Gomez-Garrido J."/>
            <person name="Gut M."/>
            <person name="Julca I."/>
            <person name="Morata J."/>
            <person name="Puigdomenech P."/>
            <person name="Ribeca P."/>
            <person name="Rubio Cabetas M.J."/>
            <person name="Vlasova A."/>
            <person name="Wirthensohn M."/>
            <person name="Garcia-Mas J."/>
            <person name="Gabaldon T."/>
            <person name="Casacuberta J.M."/>
            <person name="Arus P."/>
        </authorList>
    </citation>
    <scope>NUCLEOTIDE SEQUENCE [LARGE SCALE GENOMIC DNA]</scope>
    <source>
        <strain evidence="2">cv. Texas</strain>
    </source>
</reference>
<evidence type="ECO:0000313" key="2">
    <source>
        <dbReference type="Proteomes" id="UP000327085"/>
    </source>
</evidence>
<protein>
    <submittedName>
        <fullName evidence="1">Uncharacterized protein</fullName>
    </submittedName>
</protein>
<dbReference type="InParanoid" id="A0A5E4GDZ4"/>
<dbReference type="AlphaFoldDB" id="A0A5E4GDZ4"/>
<name>A0A5E4GDZ4_PRUDU</name>
<dbReference type="EMBL" id="CABIKO010000601">
    <property type="protein sequence ID" value="VVA38057.1"/>
    <property type="molecule type" value="Genomic_DNA"/>
</dbReference>
<dbReference type="Proteomes" id="UP000327085">
    <property type="component" value="Chromosome 2"/>
</dbReference>